<evidence type="ECO:0000256" key="1">
    <source>
        <dbReference type="SAM" id="Coils"/>
    </source>
</evidence>
<feature type="coiled-coil region" evidence="1">
    <location>
        <begin position="70"/>
        <end position="97"/>
    </location>
</feature>
<dbReference type="AlphaFoldDB" id="A0A8J2PIN5"/>
<protein>
    <submittedName>
        <fullName evidence="2">Uncharacterized protein</fullName>
    </submittedName>
</protein>
<organism evidence="2 3">
    <name type="scientific">Allacma fusca</name>
    <dbReference type="NCBI Taxonomy" id="39272"/>
    <lineage>
        <taxon>Eukaryota</taxon>
        <taxon>Metazoa</taxon>
        <taxon>Ecdysozoa</taxon>
        <taxon>Arthropoda</taxon>
        <taxon>Hexapoda</taxon>
        <taxon>Collembola</taxon>
        <taxon>Symphypleona</taxon>
        <taxon>Sminthuridae</taxon>
        <taxon>Allacma</taxon>
    </lineage>
</organism>
<proteinExistence type="predicted"/>
<keyword evidence="1" id="KW-0175">Coiled coil</keyword>
<accession>A0A8J2PIN5</accession>
<evidence type="ECO:0000313" key="3">
    <source>
        <dbReference type="Proteomes" id="UP000708208"/>
    </source>
</evidence>
<name>A0A8J2PIN5_9HEXA</name>
<evidence type="ECO:0000313" key="2">
    <source>
        <dbReference type="EMBL" id="CAG7815339.1"/>
    </source>
</evidence>
<dbReference type="EMBL" id="CAJVCH010342070">
    <property type="protein sequence ID" value="CAG7815339.1"/>
    <property type="molecule type" value="Genomic_DNA"/>
</dbReference>
<sequence>MEVDEDMPNNEGTSEQGYRNCTSALEAEKKRVCAQLIASQNENARLLLIVETLMNLLSSQIAHPGRQLQIQMLRLEVDSLKLEKEMLREELVAARNQVEMLNAWVDTPNR</sequence>
<gene>
    <name evidence="2" type="ORF">AFUS01_LOCUS26024</name>
</gene>
<comment type="caution">
    <text evidence="2">The sequence shown here is derived from an EMBL/GenBank/DDBJ whole genome shotgun (WGS) entry which is preliminary data.</text>
</comment>
<dbReference type="Proteomes" id="UP000708208">
    <property type="component" value="Unassembled WGS sequence"/>
</dbReference>
<keyword evidence="3" id="KW-1185">Reference proteome</keyword>
<reference evidence="2" key="1">
    <citation type="submission" date="2021-06" db="EMBL/GenBank/DDBJ databases">
        <authorList>
            <person name="Hodson N. C."/>
            <person name="Mongue J. A."/>
            <person name="Jaron S. K."/>
        </authorList>
    </citation>
    <scope>NUCLEOTIDE SEQUENCE</scope>
</reference>